<gene>
    <name evidence="1" type="ORF">FOZ62_021458</name>
</gene>
<name>A0A7J6UGK2_PEROL</name>
<comment type="caution">
    <text evidence="1">The sequence shown here is derived from an EMBL/GenBank/DDBJ whole genome shotgun (WGS) entry which is preliminary data.</text>
</comment>
<dbReference type="AlphaFoldDB" id="A0A7J6UGK2"/>
<evidence type="ECO:0000313" key="1">
    <source>
        <dbReference type="EMBL" id="KAF4756374.1"/>
    </source>
</evidence>
<dbReference type="EMBL" id="JABANM010000205">
    <property type="protein sequence ID" value="KAF4756374.1"/>
    <property type="molecule type" value="Genomic_DNA"/>
</dbReference>
<organism evidence="1 2">
    <name type="scientific">Perkinsus olseni</name>
    <name type="common">Perkinsus atlanticus</name>
    <dbReference type="NCBI Taxonomy" id="32597"/>
    <lineage>
        <taxon>Eukaryota</taxon>
        <taxon>Sar</taxon>
        <taxon>Alveolata</taxon>
        <taxon>Perkinsozoa</taxon>
        <taxon>Perkinsea</taxon>
        <taxon>Perkinsida</taxon>
        <taxon>Perkinsidae</taxon>
        <taxon>Perkinsus</taxon>
    </lineage>
</organism>
<feature type="non-terminal residue" evidence="1">
    <location>
        <position position="105"/>
    </location>
</feature>
<sequence length="105" mass="12210">QVCHEDHIEDDDSHPSRTQGSIEVLLKEDLLKRLPSTPEPVELAEPTKRRVLRNPTKTYFVAWKDADGFLVIKAPRGLFYYEMLWRSRSICERSRACAFVLIADH</sequence>
<accession>A0A7J6UGK2</accession>
<feature type="non-terminal residue" evidence="1">
    <location>
        <position position="1"/>
    </location>
</feature>
<evidence type="ECO:0000313" key="2">
    <source>
        <dbReference type="Proteomes" id="UP000574390"/>
    </source>
</evidence>
<reference evidence="1 2" key="1">
    <citation type="submission" date="2020-04" db="EMBL/GenBank/DDBJ databases">
        <title>Perkinsus olseni comparative genomics.</title>
        <authorList>
            <person name="Bogema D.R."/>
        </authorList>
    </citation>
    <scope>NUCLEOTIDE SEQUENCE [LARGE SCALE GENOMIC DNA]</scope>
    <source>
        <strain evidence="1">ATCC PRA-205</strain>
    </source>
</reference>
<dbReference type="Proteomes" id="UP000574390">
    <property type="component" value="Unassembled WGS sequence"/>
</dbReference>
<proteinExistence type="predicted"/>
<protein>
    <submittedName>
        <fullName evidence="1">Uncharacterized protein</fullName>
    </submittedName>
</protein>